<evidence type="ECO:0000313" key="10">
    <source>
        <dbReference type="Proteomes" id="UP000509303"/>
    </source>
</evidence>
<accession>A0A7H8N6C8</accession>
<dbReference type="AlphaFoldDB" id="A0A7H8N6C8"/>
<evidence type="ECO:0000256" key="6">
    <source>
        <dbReference type="ARBA" id="ARBA00035169"/>
    </source>
</evidence>
<evidence type="ECO:0000256" key="7">
    <source>
        <dbReference type="ARBA" id="ARBA00035448"/>
    </source>
</evidence>
<gene>
    <name evidence="9" type="ORF">HUT08_08185</name>
</gene>
<dbReference type="InterPro" id="IPR043064">
    <property type="entry name" value="FcoT_ThioEstase_Rv0098-like_sf"/>
</dbReference>
<evidence type="ECO:0000256" key="3">
    <source>
        <dbReference type="ARBA" id="ARBA00023239"/>
    </source>
</evidence>
<evidence type="ECO:0000256" key="5">
    <source>
        <dbReference type="ARBA" id="ARBA00035127"/>
    </source>
</evidence>
<sequence length="185" mass="20677">MATHTAERAVGDKPTAPEWYATDRELLPPVLRPYKENCKYLLSAEVSAKAGLGTARCEFAIPESCYIDDTGHLNAVEVNICYNQMMYYLVAKSVQEGLMPGFASWTMEDYWRHQLPDILIARFGSNFRRPINPRSFSGEMTFLSLTRRTPGGGDPMLLAETSYRYWDADGGRCDGEATLAFVGVA</sequence>
<dbReference type="Proteomes" id="UP000509303">
    <property type="component" value="Chromosome"/>
</dbReference>
<dbReference type="GO" id="GO:0006631">
    <property type="term" value="P:fatty acid metabolic process"/>
    <property type="evidence" value="ECO:0007669"/>
    <property type="project" value="UniProtKB-KW"/>
</dbReference>
<evidence type="ECO:0000256" key="8">
    <source>
        <dbReference type="ARBA" id="ARBA00048742"/>
    </source>
</evidence>
<dbReference type="InterPro" id="IPR022598">
    <property type="entry name" value="FcoT_ThioEstase"/>
</dbReference>
<keyword evidence="10" id="KW-1185">Reference proteome</keyword>
<evidence type="ECO:0000256" key="4">
    <source>
        <dbReference type="ARBA" id="ARBA00035117"/>
    </source>
</evidence>
<dbReference type="EMBL" id="CP054929">
    <property type="protein sequence ID" value="QKW49538.1"/>
    <property type="molecule type" value="Genomic_DNA"/>
</dbReference>
<comment type="similarity">
    <text evidence="4">Belongs to the FcoT family.</text>
</comment>
<keyword evidence="2" id="KW-0443">Lipid metabolism</keyword>
<protein>
    <recommendedName>
        <fullName evidence="6">(2E)-enoyl-[ACP] glycyltransferase</fullName>
        <ecNumber evidence="5">4.3.2.11</ecNumber>
    </recommendedName>
    <alternativeName>
        <fullName evidence="7">(2E)-unsaturated fatty acyl-[ACP] glycyltransferase</fullName>
    </alternativeName>
</protein>
<dbReference type="Gene3D" id="3.10.129.30">
    <property type="entry name" value="Rv0098, thioesterase-like hot dog domain"/>
    <property type="match status" value="1"/>
</dbReference>
<keyword evidence="3" id="KW-0456">Lyase</keyword>
<keyword evidence="1" id="KW-0276">Fatty acid metabolism</keyword>
<dbReference type="GO" id="GO:0016829">
    <property type="term" value="F:lyase activity"/>
    <property type="evidence" value="ECO:0007669"/>
    <property type="project" value="UniProtKB-KW"/>
</dbReference>
<name>A0A7H8N6C8_9ACTN</name>
<evidence type="ECO:0000313" key="9">
    <source>
        <dbReference type="EMBL" id="QKW49538.1"/>
    </source>
</evidence>
<reference evidence="9 10" key="1">
    <citation type="submission" date="2020-06" db="EMBL/GenBank/DDBJ databases">
        <title>Genome mining for natural products.</title>
        <authorList>
            <person name="Zhang B."/>
            <person name="Shi J."/>
            <person name="Ge H."/>
        </authorList>
    </citation>
    <scope>NUCLEOTIDE SEQUENCE [LARGE SCALE GENOMIC DNA]</scope>
    <source>
        <strain evidence="9 10">NA00687</strain>
    </source>
</reference>
<dbReference type="Pfam" id="PF10862">
    <property type="entry name" value="FcoT"/>
    <property type="match status" value="1"/>
</dbReference>
<dbReference type="EC" id="4.3.2.11" evidence="5"/>
<comment type="catalytic activity">
    <reaction evidence="8">
        <text>a (3R)-3-[(carboxymethyl)amino]fatty acid + holo-[ACP] + H(+) = a (2E)-enoyl-[ACP] + glycine + H2O</text>
        <dbReference type="Rhea" id="RHEA:74923"/>
        <dbReference type="Rhea" id="RHEA-COMP:9685"/>
        <dbReference type="Rhea" id="RHEA-COMP:9925"/>
        <dbReference type="ChEBI" id="CHEBI:15377"/>
        <dbReference type="ChEBI" id="CHEBI:15378"/>
        <dbReference type="ChEBI" id="CHEBI:57305"/>
        <dbReference type="ChEBI" id="CHEBI:64479"/>
        <dbReference type="ChEBI" id="CHEBI:78784"/>
        <dbReference type="ChEBI" id="CHEBI:193080"/>
        <dbReference type="EC" id="4.3.2.11"/>
    </reaction>
    <physiologicalReaction direction="right-to-left" evidence="8">
        <dbReference type="Rhea" id="RHEA:74925"/>
    </physiologicalReaction>
</comment>
<evidence type="ECO:0000256" key="2">
    <source>
        <dbReference type="ARBA" id="ARBA00023098"/>
    </source>
</evidence>
<dbReference type="RefSeq" id="WP_176161272.1">
    <property type="nucleotide sequence ID" value="NZ_CP054929.1"/>
</dbReference>
<proteinExistence type="inferred from homology"/>
<evidence type="ECO:0000256" key="1">
    <source>
        <dbReference type="ARBA" id="ARBA00022832"/>
    </source>
</evidence>
<organism evidence="9 10">
    <name type="scientific">Streptomyces buecherae</name>
    <dbReference type="NCBI Taxonomy" id="2763006"/>
    <lineage>
        <taxon>Bacteria</taxon>
        <taxon>Bacillati</taxon>
        <taxon>Actinomycetota</taxon>
        <taxon>Actinomycetes</taxon>
        <taxon>Kitasatosporales</taxon>
        <taxon>Streptomycetaceae</taxon>
        <taxon>Streptomyces</taxon>
    </lineage>
</organism>